<dbReference type="InterPro" id="IPR029044">
    <property type="entry name" value="Nucleotide-diphossugar_trans"/>
</dbReference>
<comment type="caution">
    <text evidence="1">The sequence shown here is derived from an EMBL/GenBank/DDBJ whole genome shotgun (WGS) entry which is preliminary data.</text>
</comment>
<dbReference type="SUPFAM" id="SSF53448">
    <property type="entry name" value="Nucleotide-diphospho-sugar transferases"/>
    <property type="match status" value="1"/>
</dbReference>
<proteinExistence type="predicted"/>
<sequence>MRNEGPFIVEWVCWYRLLGFSDLVVVTNDCTDHSPQLLDALQRAGWLVHMRCDVPAGGKVVAEKLRMARKTPQVRRADWVLVCDVDEFLVVHDGQGKLPDLLGPNPDFLAMAINWRVFGTGGQTKWQDGFTHRQFTQAGPTAHWISSWIKMIHRNPTGFRALGEHGPRQADPALADHASCEALLVNSDLVPVPGWPDGPYLRQLPAHLVTHRRAQMNHYMLRSEESWALKRGTPSAVQGADRYNDRYYRSTNRNELTDQSALRHQAEFDALFATAMSQPEVARLHHLCCADYVTRLALKAGRNPQDDPRLSHHLAAAAR</sequence>
<protein>
    <submittedName>
        <fullName evidence="1">Glycosyltransferase family 2 protein</fullName>
        <ecNumber evidence="1">2.4.-.-</ecNumber>
    </submittedName>
</protein>
<evidence type="ECO:0000313" key="1">
    <source>
        <dbReference type="EMBL" id="MEH7827594.1"/>
    </source>
</evidence>
<accession>A0ABU8BSC1</accession>
<dbReference type="Pfam" id="PF13704">
    <property type="entry name" value="Glyco_tranf_2_4"/>
    <property type="match status" value="1"/>
</dbReference>
<keyword evidence="2" id="KW-1185">Reference proteome</keyword>
<dbReference type="EMBL" id="JBALHR010000002">
    <property type="protein sequence ID" value="MEH7827594.1"/>
    <property type="molecule type" value="Genomic_DNA"/>
</dbReference>
<keyword evidence="1" id="KW-0328">Glycosyltransferase</keyword>
<dbReference type="Proteomes" id="UP001431963">
    <property type="component" value="Unassembled WGS sequence"/>
</dbReference>
<gene>
    <name evidence="1" type="ORF">V6590_05505</name>
</gene>
<dbReference type="GO" id="GO:0016757">
    <property type="term" value="F:glycosyltransferase activity"/>
    <property type="evidence" value="ECO:0007669"/>
    <property type="project" value="UniProtKB-KW"/>
</dbReference>
<dbReference type="EC" id="2.4.-.-" evidence="1"/>
<evidence type="ECO:0000313" key="2">
    <source>
        <dbReference type="Proteomes" id="UP001431963"/>
    </source>
</evidence>
<reference evidence="1" key="1">
    <citation type="submission" date="2024-02" db="EMBL/GenBank/DDBJ databases">
        <title>Genome sequences of strain Gemmobacter sp. JM10B15.</title>
        <authorList>
            <person name="Zhang M."/>
        </authorList>
    </citation>
    <scope>NUCLEOTIDE SEQUENCE</scope>
    <source>
        <strain evidence="1">JM10B15</strain>
    </source>
</reference>
<organism evidence="1 2">
    <name type="scientific">Gemmobacter denitrificans</name>
    <dbReference type="NCBI Taxonomy" id="3123040"/>
    <lineage>
        <taxon>Bacteria</taxon>
        <taxon>Pseudomonadati</taxon>
        <taxon>Pseudomonadota</taxon>
        <taxon>Alphaproteobacteria</taxon>
        <taxon>Rhodobacterales</taxon>
        <taxon>Paracoccaceae</taxon>
        <taxon>Gemmobacter</taxon>
    </lineage>
</organism>
<name>A0ABU8BSC1_9RHOB</name>
<keyword evidence="1" id="KW-0808">Transferase</keyword>
<dbReference type="RefSeq" id="WP_335420878.1">
    <property type="nucleotide sequence ID" value="NZ_JBALHR010000002.1"/>
</dbReference>